<dbReference type="OMA" id="EPCEIPK"/>
<evidence type="ECO:0000259" key="5">
    <source>
        <dbReference type="SMART" id="SM00737"/>
    </source>
</evidence>
<dbReference type="FunFam" id="2.60.40.770:FF:000001">
    <property type="entry name" value="NPC intracellular cholesterol transporter 2"/>
    <property type="match status" value="1"/>
</dbReference>
<accession>A0A913XPE1</accession>
<dbReference type="InterPro" id="IPR039670">
    <property type="entry name" value="NPC2-like"/>
</dbReference>
<dbReference type="GO" id="GO:0005576">
    <property type="term" value="C:extracellular region"/>
    <property type="evidence" value="ECO:0007669"/>
    <property type="project" value="UniProtKB-SubCell"/>
</dbReference>
<evidence type="ECO:0000256" key="1">
    <source>
        <dbReference type="ARBA" id="ARBA00004613"/>
    </source>
</evidence>
<dbReference type="InterPro" id="IPR003172">
    <property type="entry name" value="ML_dom"/>
</dbReference>
<dbReference type="Proteomes" id="UP000887567">
    <property type="component" value="Unplaced"/>
</dbReference>
<dbReference type="GO" id="GO:0032934">
    <property type="term" value="F:sterol binding"/>
    <property type="evidence" value="ECO:0007669"/>
    <property type="project" value="InterPro"/>
</dbReference>
<feature type="domain" description="MD-2-related lipid-recognition" evidence="5">
    <location>
        <begin position="24"/>
        <end position="146"/>
    </location>
</feature>
<feature type="chain" id="PRO_5037686660" description="MD-2-related lipid-recognition domain-containing protein" evidence="4">
    <location>
        <begin position="20"/>
        <end position="149"/>
    </location>
</feature>
<feature type="signal peptide" evidence="4">
    <location>
        <begin position="1"/>
        <end position="19"/>
    </location>
</feature>
<dbReference type="Pfam" id="PF02221">
    <property type="entry name" value="E1_DerP2_DerF2"/>
    <property type="match status" value="1"/>
</dbReference>
<keyword evidence="3" id="KW-0964">Secreted</keyword>
<protein>
    <recommendedName>
        <fullName evidence="5">MD-2-related lipid-recognition domain-containing protein</fullName>
    </recommendedName>
</protein>
<sequence>MKPAISLALIITVVTSIQAMKLNFTDCGSYLGEIHSLEVNPCTSDPCVLKRGDNMTSVISFTPHEQVSAAKIDINAIIAGSPIHVHIPNPNACDGHGLKCPLEKGKKVELVVSQVIRRSAPPGRYRIRTELKEQYGIDVFCDEIRIHLT</sequence>
<reference evidence="6" key="1">
    <citation type="submission" date="2022-11" db="UniProtKB">
        <authorList>
            <consortium name="EnsemblMetazoa"/>
        </authorList>
    </citation>
    <scope>IDENTIFICATION</scope>
</reference>
<dbReference type="AlphaFoldDB" id="A0A913XPE1"/>
<comment type="similarity">
    <text evidence="2">Belongs to the NPC2 family.</text>
</comment>
<dbReference type="SUPFAM" id="SSF81296">
    <property type="entry name" value="E set domains"/>
    <property type="match status" value="1"/>
</dbReference>
<dbReference type="EnsemblMetazoa" id="XM_021052412.2">
    <property type="protein sequence ID" value="XP_020908071.1"/>
    <property type="gene ID" value="LOC110246103"/>
</dbReference>
<keyword evidence="4" id="KW-0732">Signal</keyword>
<proteinExistence type="inferred from homology"/>
<evidence type="ECO:0000256" key="4">
    <source>
        <dbReference type="SAM" id="SignalP"/>
    </source>
</evidence>
<evidence type="ECO:0000313" key="7">
    <source>
        <dbReference type="Proteomes" id="UP000887567"/>
    </source>
</evidence>
<keyword evidence="7" id="KW-1185">Reference proteome</keyword>
<dbReference type="OrthoDB" id="6489092at2759"/>
<dbReference type="SMART" id="SM00737">
    <property type="entry name" value="ML"/>
    <property type="match status" value="1"/>
</dbReference>
<dbReference type="RefSeq" id="XP_020908071.1">
    <property type="nucleotide sequence ID" value="XM_021052412.2"/>
</dbReference>
<dbReference type="PANTHER" id="PTHR11306">
    <property type="entry name" value="NIEMANN PICK TYPE C2 PROTEIN NPC2-RELATED"/>
    <property type="match status" value="1"/>
</dbReference>
<evidence type="ECO:0000313" key="6">
    <source>
        <dbReference type="EnsemblMetazoa" id="XP_020908071.1"/>
    </source>
</evidence>
<organism evidence="6 7">
    <name type="scientific">Exaiptasia diaphana</name>
    <name type="common">Tropical sea anemone</name>
    <name type="synonym">Aiptasia pulchella</name>
    <dbReference type="NCBI Taxonomy" id="2652724"/>
    <lineage>
        <taxon>Eukaryota</taxon>
        <taxon>Metazoa</taxon>
        <taxon>Cnidaria</taxon>
        <taxon>Anthozoa</taxon>
        <taxon>Hexacorallia</taxon>
        <taxon>Actiniaria</taxon>
        <taxon>Aiptasiidae</taxon>
        <taxon>Exaiptasia</taxon>
    </lineage>
</organism>
<dbReference type="PANTHER" id="PTHR11306:SF68">
    <property type="entry name" value="NPC INTRACELLULAR CHOLESTEROL TRANSPORTER 2"/>
    <property type="match status" value="1"/>
</dbReference>
<dbReference type="InterPro" id="IPR014756">
    <property type="entry name" value="Ig_E-set"/>
</dbReference>
<comment type="subcellular location">
    <subcellularLocation>
        <location evidence="1">Secreted</location>
    </subcellularLocation>
</comment>
<dbReference type="GeneID" id="110246103"/>
<dbReference type="Gene3D" id="2.60.40.770">
    <property type="match status" value="1"/>
</dbReference>
<dbReference type="GO" id="GO:0015918">
    <property type="term" value="P:sterol transport"/>
    <property type="evidence" value="ECO:0007669"/>
    <property type="project" value="InterPro"/>
</dbReference>
<evidence type="ECO:0000256" key="3">
    <source>
        <dbReference type="ARBA" id="ARBA00022525"/>
    </source>
</evidence>
<evidence type="ECO:0000256" key="2">
    <source>
        <dbReference type="ARBA" id="ARBA00006370"/>
    </source>
</evidence>
<dbReference type="KEGG" id="epa:110246103"/>
<name>A0A913XPE1_EXADI</name>